<name>A0AAP2CHY5_9BACT</name>
<organism evidence="3 4">
    <name type="scientific">Litoribacter ruber</name>
    <dbReference type="NCBI Taxonomy" id="702568"/>
    <lineage>
        <taxon>Bacteria</taxon>
        <taxon>Pseudomonadati</taxon>
        <taxon>Bacteroidota</taxon>
        <taxon>Cytophagia</taxon>
        <taxon>Cytophagales</taxon>
        <taxon>Cyclobacteriaceae</taxon>
        <taxon>Litoribacter</taxon>
    </lineage>
</organism>
<feature type="domain" description="Endonuclease/exonuclease/phosphatase" evidence="2">
    <location>
        <begin position="106"/>
        <end position="309"/>
    </location>
</feature>
<dbReference type="EMBL" id="JAHCMY010000003">
    <property type="protein sequence ID" value="MBS9524079.1"/>
    <property type="molecule type" value="Genomic_DNA"/>
</dbReference>
<comment type="caution">
    <text evidence="3">The sequence shown here is derived from an EMBL/GenBank/DDBJ whole genome shotgun (WGS) entry which is preliminary data.</text>
</comment>
<sequence length="327" mass="38005">MPYFIIFLVFLSVIATALPMIPSYKWWIRIFDFPRAQVTVIAFLSIILTLIFCIDSPLLLYTLIPLSIGVISYQSIKMIRYTPFYPIRSPKANLPIPDNSFSVLLANVKMDNDQYGELKEIIRKNDPDLVLLNEVDDKWLRELQELDRDFRYSIKYPQDNTYGMTLYSKLKLIDTKVNFLVDNTIPSIHTKVELRSGKIINFHGLHPEPPKPGSSTYERDTELLIVGKRIKNEDEPAILAGDLNDVAWSATSELFQKRSGLWDPREGRGFFNTYNVFVPFFRYPLDHFFYTKDFLLISLSKLAKFGSDHFPILIKLEFDPKARTKID</sequence>
<keyword evidence="1" id="KW-0812">Transmembrane</keyword>
<protein>
    <submittedName>
        <fullName evidence="3">Endonuclease/exonuclease/phosphatase family protein</fullName>
    </submittedName>
</protein>
<dbReference type="AlphaFoldDB" id="A0AAP2CHY5"/>
<proteinExistence type="predicted"/>
<evidence type="ECO:0000256" key="1">
    <source>
        <dbReference type="SAM" id="Phobius"/>
    </source>
</evidence>
<dbReference type="SUPFAM" id="SSF56219">
    <property type="entry name" value="DNase I-like"/>
    <property type="match status" value="1"/>
</dbReference>
<dbReference type="RefSeq" id="WP_213944930.1">
    <property type="nucleotide sequence ID" value="NZ_JAHBGI010000005.1"/>
</dbReference>
<evidence type="ECO:0000259" key="2">
    <source>
        <dbReference type="Pfam" id="PF03372"/>
    </source>
</evidence>
<feature type="transmembrane region" description="Helical" evidence="1">
    <location>
        <begin position="41"/>
        <end position="71"/>
    </location>
</feature>
<evidence type="ECO:0000313" key="4">
    <source>
        <dbReference type="Proteomes" id="UP001319104"/>
    </source>
</evidence>
<dbReference type="Gene3D" id="3.60.10.10">
    <property type="entry name" value="Endonuclease/exonuclease/phosphatase"/>
    <property type="match status" value="1"/>
</dbReference>
<dbReference type="Proteomes" id="UP001319104">
    <property type="component" value="Unassembled WGS sequence"/>
</dbReference>
<dbReference type="Pfam" id="PF03372">
    <property type="entry name" value="Exo_endo_phos"/>
    <property type="match status" value="1"/>
</dbReference>
<evidence type="ECO:0000313" key="3">
    <source>
        <dbReference type="EMBL" id="MBS9524079.1"/>
    </source>
</evidence>
<gene>
    <name evidence="3" type="ORF">KI659_08640</name>
</gene>
<reference evidence="3 4" key="1">
    <citation type="submission" date="2021-05" db="EMBL/GenBank/DDBJ databases">
        <authorList>
            <person name="Zhang Z.D."/>
            <person name="Osman G."/>
        </authorList>
    </citation>
    <scope>NUCLEOTIDE SEQUENCE [LARGE SCALE GENOMIC DNA]</scope>
    <source>
        <strain evidence="3 4">KCTC 32217</strain>
    </source>
</reference>
<keyword evidence="4" id="KW-1185">Reference proteome</keyword>
<accession>A0AAP2CHY5</accession>
<keyword evidence="1" id="KW-0472">Membrane</keyword>
<dbReference type="InterPro" id="IPR036691">
    <property type="entry name" value="Endo/exonu/phosph_ase_sf"/>
</dbReference>
<keyword evidence="3" id="KW-0378">Hydrolase</keyword>
<dbReference type="GO" id="GO:0004519">
    <property type="term" value="F:endonuclease activity"/>
    <property type="evidence" value="ECO:0007669"/>
    <property type="project" value="UniProtKB-KW"/>
</dbReference>
<keyword evidence="3" id="KW-0255">Endonuclease</keyword>
<keyword evidence="1" id="KW-1133">Transmembrane helix</keyword>
<dbReference type="InterPro" id="IPR005135">
    <property type="entry name" value="Endo/exonuclease/phosphatase"/>
</dbReference>
<keyword evidence="3" id="KW-0540">Nuclease</keyword>